<name>A0A1I4Q531_ECTMO</name>
<keyword evidence="1" id="KW-0812">Transmembrane</keyword>
<dbReference type="STRING" id="195064.SAMN05421721_103124"/>
<keyword evidence="3" id="KW-1185">Reference proteome</keyword>
<dbReference type="Pfam" id="PF10993">
    <property type="entry name" value="DUF2818"/>
    <property type="match status" value="1"/>
</dbReference>
<reference evidence="2 3" key="1">
    <citation type="submission" date="2016-10" db="EMBL/GenBank/DDBJ databases">
        <authorList>
            <person name="de Groot N.N."/>
        </authorList>
    </citation>
    <scope>NUCLEOTIDE SEQUENCE [LARGE SCALE GENOMIC DNA]</scope>
    <source>
        <strain evidence="2 3">DSM 4180</strain>
    </source>
</reference>
<evidence type="ECO:0000313" key="2">
    <source>
        <dbReference type="EMBL" id="SFM34760.1"/>
    </source>
</evidence>
<feature type="transmembrane region" description="Helical" evidence="1">
    <location>
        <begin position="45"/>
        <end position="65"/>
    </location>
</feature>
<protein>
    <recommendedName>
        <fullName evidence="4">DUF2818 domain-containing protein</fullName>
    </recommendedName>
</protein>
<evidence type="ECO:0008006" key="4">
    <source>
        <dbReference type="Google" id="ProtNLM"/>
    </source>
</evidence>
<accession>A0A1I4Q531</accession>
<dbReference type="InterPro" id="IPR016768">
    <property type="entry name" value="UCP019883"/>
</dbReference>
<evidence type="ECO:0000256" key="1">
    <source>
        <dbReference type="SAM" id="Phobius"/>
    </source>
</evidence>
<dbReference type="Proteomes" id="UP000199556">
    <property type="component" value="Unassembled WGS sequence"/>
</dbReference>
<organism evidence="2 3">
    <name type="scientific">Ectothiorhodospira mobilis</name>
    <dbReference type="NCBI Taxonomy" id="195064"/>
    <lineage>
        <taxon>Bacteria</taxon>
        <taxon>Pseudomonadati</taxon>
        <taxon>Pseudomonadota</taxon>
        <taxon>Gammaproteobacteria</taxon>
        <taxon>Chromatiales</taxon>
        <taxon>Ectothiorhodospiraceae</taxon>
        <taxon>Ectothiorhodospira</taxon>
    </lineage>
</organism>
<evidence type="ECO:0000313" key="3">
    <source>
        <dbReference type="Proteomes" id="UP000199556"/>
    </source>
</evidence>
<feature type="transmembrane region" description="Helical" evidence="1">
    <location>
        <begin position="6"/>
        <end position="24"/>
    </location>
</feature>
<keyword evidence="1" id="KW-0472">Membrane</keyword>
<feature type="transmembrane region" description="Helical" evidence="1">
    <location>
        <begin position="77"/>
        <end position="97"/>
    </location>
</feature>
<keyword evidence="1" id="KW-1133">Transmembrane helix</keyword>
<gene>
    <name evidence="2" type="ORF">SAMN05421721_103124</name>
</gene>
<dbReference type="AlphaFoldDB" id="A0A1I4Q531"/>
<sequence>MNTLQWVAVVYIAVLILAANLPWITRRILFVLPPRGKEKGAAWRVLEWALLYGLMLGLGMGLERYLTGTLHPQGGGFYAITLMLFAVFAFPGFVYQYDLRRHLMRRTPGEGAAGG</sequence>
<proteinExistence type="predicted"/>
<dbReference type="RefSeq" id="WP_090483818.1">
    <property type="nucleotide sequence ID" value="NZ_FOUO01000003.1"/>
</dbReference>
<dbReference type="EMBL" id="FOUO01000003">
    <property type="protein sequence ID" value="SFM34760.1"/>
    <property type="molecule type" value="Genomic_DNA"/>
</dbReference>
<dbReference type="OrthoDB" id="5785537at2"/>